<feature type="transmembrane region" description="Helical" evidence="3">
    <location>
        <begin position="106"/>
        <end position="126"/>
    </location>
</feature>
<dbReference type="GO" id="GO:0005576">
    <property type="term" value="C:extracellular region"/>
    <property type="evidence" value="ECO:0007669"/>
    <property type="project" value="UniProtKB-SubCell"/>
</dbReference>
<evidence type="ECO:0000313" key="4">
    <source>
        <dbReference type="EMBL" id="CPV69287.1"/>
    </source>
</evidence>
<dbReference type="GO" id="GO:0016747">
    <property type="term" value="F:acyltransferase activity, transferring groups other than amino-acyl groups"/>
    <property type="evidence" value="ECO:0007669"/>
    <property type="project" value="TreeGrafter"/>
</dbReference>
<dbReference type="AlphaFoldDB" id="A0A0U0ZSJ2"/>
<keyword evidence="3" id="KW-0812">Transmembrane</keyword>
<dbReference type="InterPro" id="IPR000801">
    <property type="entry name" value="Esterase-like"/>
</dbReference>
<sequence length="458" mass="49194">MSAVSGHDISLLHGNFPVSMQVITGFALVIAIGLRTRRWFRRWVPVAVGIGVALAGWAYWYIQSEGWADRGNPAPLMLWVWIALTGVAATVLVVGWRTARWWRRAIALTAVPLTVLSGSLMLNQWVGYVRSVQSGWAQLTAGPLPNQADMATVTAAREERRGPTMTKGKLVPVDIPADASGFRHRKEIVYLPPAWFDSTRTELPTIMMIGGEFNTPSDWIRSGNAVEVADAFASQHGGNAPVMVFVDAGGSFNNDTECVNGPRGNSADHLTKDVVPFMISRFGVSPRPQNWGVVGWSMGGTCAVTLAAKHPELFSAFEDIAGDMSPNTGNKAQTIARLFGGDAGAWEQFDPATVMTRHGRYANTAGWFDVNGLHRAGSGAITSTGASPGTAANVPLSDQDRAAHKLCEVATAQGIACTVQHKPGEHKWPFAQTAFTSALPWMAGRIGTPTVPDMPLPR</sequence>
<dbReference type="Pfam" id="PF00756">
    <property type="entry name" value="Esterase"/>
    <property type="match status" value="1"/>
</dbReference>
<keyword evidence="3" id="KW-1133">Transmembrane helix</keyword>
<accession>A0A0U0ZSJ2</accession>
<dbReference type="PANTHER" id="PTHR48098:SF1">
    <property type="entry name" value="DIACYLGLYCEROL ACYLTRANSFERASE_MYCOLYLTRANSFERASE AG85A"/>
    <property type="match status" value="1"/>
</dbReference>
<dbReference type="SUPFAM" id="SSF53474">
    <property type="entry name" value="alpha/beta-Hydrolases"/>
    <property type="match status" value="1"/>
</dbReference>
<feature type="transmembrane region" description="Helical" evidence="3">
    <location>
        <begin position="16"/>
        <end position="34"/>
    </location>
</feature>
<reference evidence="4 5" key="1">
    <citation type="submission" date="2015-03" db="EMBL/GenBank/DDBJ databases">
        <authorList>
            <person name="Murphy D."/>
        </authorList>
    </citation>
    <scope>NUCLEOTIDE SEQUENCE [LARGE SCALE GENOMIC DNA]</scope>
    <source>
        <strain evidence="4 5">PAP088</strain>
    </source>
</reference>
<feature type="transmembrane region" description="Helical" evidence="3">
    <location>
        <begin position="43"/>
        <end position="62"/>
    </location>
</feature>
<dbReference type="PANTHER" id="PTHR48098">
    <property type="entry name" value="ENTEROCHELIN ESTERASE-RELATED"/>
    <property type="match status" value="1"/>
</dbReference>
<name>A0A0U0ZSJ2_9MYCO</name>
<keyword evidence="2" id="KW-0964">Secreted</keyword>
<dbReference type="Proteomes" id="UP000045782">
    <property type="component" value="Unassembled WGS sequence"/>
</dbReference>
<feature type="transmembrane region" description="Helical" evidence="3">
    <location>
        <begin position="74"/>
        <end position="94"/>
    </location>
</feature>
<gene>
    <name evidence="4" type="ORF">ERS075579_04544</name>
</gene>
<evidence type="ECO:0008006" key="6">
    <source>
        <dbReference type="Google" id="ProtNLM"/>
    </source>
</evidence>
<evidence type="ECO:0000256" key="3">
    <source>
        <dbReference type="SAM" id="Phobius"/>
    </source>
</evidence>
<dbReference type="RefSeq" id="WP_005058709.1">
    <property type="nucleotide sequence ID" value="NZ_AP022621.1"/>
</dbReference>
<dbReference type="InterPro" id="IPR029058">
    <property type="entry name" value="AB_hydrolase_fold"/>
</dbReference>
<evidence type="ECO:0000256" key="2">
    <source>
        <dbReference type="ARBA" id="ARBA00022525"/>
    </source>
</evidence>
<protein>
    <recommendedName>
        <fullName evidence="6">Esterase family protein</fullName>
    </recommendedName>
</protein>
<evidence type="ECO:0000256" key="1">
    <source>
        <dbReference type="ARBA" id="ARBA00004613"/>
    </source>
</evidence>
<dbReference type="EMBL" id="CSWP01000011">
    <property type="protein sequence ID" value="CPV69287.1"/>
    <property type="molecule type" value="Genomic_DNA"/>
</dbReference>
<keyword evidence="3" id="KW-0472">Membrane</keyword>
<organism evidence="4 5">
    <name type="scientific">Mycobacteroides abscessus</name>
    <dbReference type="NCBI Taxonomy" id="36809"/>
    <lineage>
        <taxon>Bacteria</taxon>
        <taxon>Bacillati</taxon>
        <taxon>Actinomycetota</taxon>
        <taxon>Actinomycetes</taxon>
        <taxon>Mycobacteriales</taxon>
        <taxon>Mycobacteriaceae</taxon>
        <taxon>Mycobacteroides</taxon>
    </lineage>
</organism>
<proteinExistence type="predicted"/>
<dbReference type="InterPro" id="IPR050583">
    <property type="entry name" value="Mycobacterial_A85_antigen"/>
</dbReference>
<dbReference type="Gene3D" id="3.40.50.1820">
    <property type="entry name" value="alpha/beta hydrolase"/>
    <property type="match status" value="1"/>
</dbReference>
<evidence type="ECO:0000313" key="5">
    <source>
        <dbReference type="Proteomes" id="UP000045782"/>
    </source>
</evidence>
<comment type="subcellular location">
    <subcellularLocation>
        <location evidence="1">Secreted</location>
    </subcellularLocation>
</comment>